<evidence type="ECO:0000256" key="1">
    <source>
        <dbReference type="ARBA" id="ARBA00022737"/>
    </source>
</evidence>
<keyword evidence="1" id="KW-0677">Repeat</keyword>
<proteinExistence type="predicted"/>
<dbReference type="PROSITE" id="PS50005">
    <property type="entry name" value="TPR"/>
    <property type="match status" value="2"/>
</dbReference>
<name>A0ABU9I012_9FLAO</name>
<dbReference type="InterPro" id="IPR011990">
    <property type="entry name" value="TPR-like_helical_dom_sf"/>
</dbReference>
<evidence type="ECO:0000256" key="4">
    <source>
        <dbReference type="SAM" id="SignalP"/>
    </source>
</evidence>
<dbReference type="Gene3D" id="1.25.40.10">
    <property type="entry name" value="Tetratricopeptide repeat domain"/>
    <property type="match status" value="3"/>
</dbReference>
<dbReference type="SUPFAM" id="SSF48452">
    <property type="entry name" value="TPR-like"/>
    <property type="match status" value="3"/>
</dbReference>
<evidence type="ECO:0000256" key="2">
    <source>
        <dbReference type="ARBA" id="ARBA00022803"/>
    </source>
</evidence>
<evidence type="ECO:0000313" key="6">
    <source>
        <dbReference type="Proteomes" id="UP001464555"/>
    </source>
</evidence>
<dbReference type="Pfam" id="PF13432">
    <property type="entry name" value="TPR_16"/>
    <property type="match status" value="1"/>
</dbReference>
<evidence type="ECO:0000313" key="5">
    <source>
        <dbReference type="EMBL" id="MEL1245764.1"/>
    </source>
</evidence>
<feature type="chain" id="PRO_5045058927" evidence="4">
    <location>
        <begin position="20"/>
        <end position="567"/>
    </location>
</feature>
<dbReference type="SMART" id="SM00028">
    <property type="entry name" value="TPR"/>
    <property type="match status" value="4"/>
</dbReference>
<organism evidence="5 6">
    <name type="scientific">Flavobacterium arundinis</name>
    <dbReference type="NCBI Taxonomy" id="3139143"/>
    <lineage>
        <taxon>Bacteria</taxon>
        <taxon>Pseudomonadati</taxon>
        <taxon>Bacteroidota</taxon>
        <taxon>Flavobacteriia</taxon>
        <taxon>Flavobacteriales</taxon>
        <taxon>Flavobacteriaceae</taxon>
        <taxon>Flavobacterium</taxon>
    </lineage>
</organism>
<dbReference type="PANTHER" id="PTHR45586">
    <property type="entry name" value="TPR REPEAT-CONTAINING PROTEIN PA4667"/>
    <property type="match status" value="1"/>
</dbReference>
<feature type="repeat" description="TPR" evidence="3">
    <location>
        <begin position="523"/>
        <end position="555"/>
    </location>
</feature>
<dbReference type="RefSeq" id="WP_341698056.1">
    <property type="nucleotide sequence ID" value="NZ_JBBYHR010000009.1"/>
</dbReference>
<feature type="signal peptide" evidence="4">
    <location>
        <begin position="1"/>
        <end position="19"/>
    </location>
</feature>
<dbReference type="PANTHER" id="PTHR45586:SF1">
    <property type="entry name" value="LIPOPOLYSACCHARIDE ASSEMBLY PROTEIN B"/>
    <property type="match status" value="1"/>
</dbReference>
<dbReference type="Pfam" id="PF13414">
    <property type="entry name" value="TPR_11"/>
    <property type="match status" value="1"/>
</dbReference>
<dbReference type="EMBL" id="JBBYHR010000009">
    <property type="protein sequence ID" value="MEL1245764.1"/>
    <property type="molecule type" value="Genomic_DNA"/>
</dbReference>
<reference evidence="5 6" key="1">
    <citation type="submission" date="2024-04" db="EMBL/GenBank/DDBJ databases">
        <title>Flavobacterium sp. DGU11 16S ribosomal RNA gene Genome sequencing and assembly.</title>
        <authorList>
            <person name="Park S."/>
        </authorList>
    </citation>
    <scope>NUCLEOTIDE SEQUENCE [LARGE SCALE GENOMIC DNA]</scope>
    <source>
        <strain evidence="5 6">DGU11</strain>
    </source>
</reference>
<evidence type="ECO:0000256" key="3">
    <source>
        <dbReference type="PROSITE-ProRule" id="PRU00339"/>
    </source>
</evidence>
<comment type="caution">
    <text evidence="5">The sequence shown here is derived from an EMBL/GenBank/DDBJ whole genome shotgun (WGS) entry which is preliminary data.</text>
</comment>
<keyword evidence="2 3" id="KW-0802">TPR repeat</keyword>
<accession>A0ABU9I012</accession>
<keyword evidence="6" id="KW-1185">Reference proteome</keyword>
<gene>
    <name evidence="5" type="ORF">AAEO56_15940</name>
</gene>
<feature type="repeat" description="TPR" evidence="3">
    <location>
        <begin position="157"/>
        <end position="190"/>
    </location>
</feature>
<dbReference type="Proteomes" id="UP001464555">
    <property type="component" value="Unassembled WGS sequence"/>
</dbReference>
<keyword evidence="4" id="KW-0732">Signal</keyword>
<protein>
    <submittedName>
        <fullName evidence="5">Tetratricopeptide repeat protein</fullName>
    </submittedName>
</protein>
<dbReference type="InterPro" id="IPR051012">
    <property type="entry name" value="CellSynth/LPSAsmb/PSIAsmb"/>
</dbReference>
<dbReference type="InterPro" id="IPR019734">
    <property type="entry name" value="TPR_rpt"/>
</dbReference>
<sequence length="567" mass="63479">MKKFKFLGLSLLFFGVATAQDVNEAKKAIDAEQYQKAKTILKSLVNSTPDDGKNYFLLGDVYLKQSEQDSAAIYFNKGKAAKNNPEYNTIGLGHIDLDNGNAAAAQAKFDAVEKDLRKKDVEQLIYIGRAYITSEKPDYKKAIAVLNRAVAKDSKSAQAYLSLGDAYYGERDQNNAYPAYRTAGTLDSSLLRAKLQLGVITKNTRAAFPEAIKEFDGVIAANPNYGPVYRELAETYYLWANTEGGKYAEYTKKALGYYEKYMSLTDYSLNSRMRHADFLVLTRDWKALEAEAQAMQQLDKVNPKILRYLAYAAYENGNYAGSLTAMKDFLAKVEPKRIIGRDYLYLGLAKLATTVGKDADNNAVITDQVVFDEAIADIKKAAETDINLTNEFNEIGKKLFTQKLYAPASVVFEIAAANPNNKNLFYDNFYLGYSIYYDHLNKSDEAKKQNIEQLKKGDAAMSKVIELSATSQDAYLFKARINQRIATDESYAQMAKAYDDYLRVVTEKGETETSKDAVKKNMVEAYSNAGAYYALKDKAKAVDYFTKALVINPSDDYVKGELARLKK</sequence>